<dbReference type="SUPFAM" id="SSF161098">
    <property type="entry name" value="MetI-like"/>
    <property type="match status" value="1"/>
</dbReference>
<dbReference type="GO" id="GO:0005886">
    <property type="term" value="C:plasma membrane"/>
    <property type="evidence" value="ECO:0007669"/>
    <property type="project" value="UniProtKB-SubCell"/>
</dbReference>
<evidence type="ECO:0000256" key="4">
    <source>
        <dbReference type="ARBA" id="ARBA00022692"/>
    </source>
</evidence>
<dbReference type="RefSeq" id="WP_115278164.1">
    <property type="nucleotide sequence ID" value="NZ_AP022600.1"/>
</dbReference>
<dbReference type="CDD" id="cd06261">
    <property type="entry name" value="TM_PBP2"/>
    <property type="match status" value="1"/>
</dbReference>
<dbReference type="PANTHER" id="PTHR43163:SF6">
    <property type="entry name" value="DIPEPTIDE TRANSPORT SYSTEM PERMEASE PROTEIN DPPB-RELATED"/>
    <property type="match status" value="1"/>
</dbReference>
<keyword evidence="4 7" id="KW-0812">Transmembrane</keyword>
<evidence type="ECO:0000256" key="1">
    <source>
        <dbReference type="ARBA" id="ARBA00004651"/>
    </source>
</evidence>
<dbReference type="InterPro" id="IPR000515">
    <property type="entry name" value="MetI-like"/>
</dbReference>
<evidence type="ECO:0000313" key="9">
    <source>
        <dbReference type="EMBL" id="STZ58234.1"/>
    </source>
</evidence>
<evidence type="ECO:0000256" key="7">
    <source>
        <dbReference type="RuleBase" id="RU363032"/>
    </source>
</evidence>
<dbReference type="PROSITE" id="PS50928">
    <property type="entry name" value="ABC_TM1"/>
    <property type="match status" value="1"/>
</dbReference>
<evidence type="ECO:0000259" key="8">
    <source>
        <dbReference type="PROSITE" id="PS50928"/>
    </source>
</evidence>
<keyword evidence="10" id="KW-1185">Reference proteome</keyword>
<dbReference type="GO" id="GO:0016787">
    <property type="term" value="F:hydrolase activity"/>
    <property type="evidence" value="ECO:0007669"/>
    <property type="project" value="UniProtKB-KW"/>
</dbReference>
<evidence type="ECO:0000256" key="3">
    <source>
        <dbReference type="ARBA" id="ARBA00022475"/>
    </source>
</evidence>
<sequence>MGTFLLRRLAASAVTVVGVVVIVFFLARITGNPANLYLPEGASPERYAQFNAQHGFDLPLWQQFLRFLGGAVRLDFGDSIWQQRPALQAAAEAMPPTLALAVIALAVSLVLAVPLGAIAARRKFKAVDKAITFSSLTSASVPDFWFALVGVLFLSIQLGLLPTSGAASPAAWVLPVATLTLAPLGVLVQVTRGAMIDSLASGYVQNARARGFTGNRLVYRHALRNAALPIITVAGDRAAGMVNGAIIVGTVFAFPGIGTLIVGAVLNRDFALIQASVFIVGIAVVLLNILVDLTYALADARVRIS</sequence>
<keyword evidence="6 7" id="KW-0472">Membrane</keyword>
<feature type="transmembrane region" description="Helical" evidence="7">
    <location>
        <begin position="98"/>
        <end position="120"/>
    </location>
</feature>
<keyword evidence="5 7" id="KW-1133">Transmembrane helix</keyword>
<comment type="subcellular location">
    <subcellularLocation>
        <location evidence="1 7">Cell membrane</location>
        <topology evidence="1 7">Multi-pass membrane protein</topology>
    </subcellularLocation>
</comment>
<evidence type="ECO:0000256" key="6">
    <source>
        <dbReference type="ARBA" id="ARBA00023136"/>
    </source>
</evidence>
<organism evidence="9 10">
    <name type="scientific">Mycolicibacterium tokaiense</name>
    <dbReference type="NCBI Taxonomy" id="39695"/>
    <lineage>
        <taxon>Bacteria</taxon>
        <taxon>Bacillati</taxon>
        <taxon>Actinomycetota</taxon>
        <taxon>Actinomycetes</taxon>
        <taxon>Mycobacteriales</taxon>
        <taxon>Mycobacteriaceae</taxon>
        <taxon>Mycolicibacterium</taxon>
    </lineage>
</organism>
<evidence type="ECO:0000256" key="5">
    <source>
        <dbReference type="ARBA" id="ARBA00022989"/>
    </source>
</evidence>
<evidence type="ECO:0000313" key="10">
    <source>
        <dbReference type="Proteomes" id="UP000254978"/>
    </source>
</evidence>
<keyword evidence="3" id="KW-1003">Cell membrane</keyword>
<dbReference type="EMBL" id="UGQT01000001">
    <property type="protein sequence ID" value="STZ58234.1"/>
    <property type="molecule type" value="Genomic_DNA"/>
</dbReference>
<feature type="domain" description="ABC transmembrane type-1" evidence="8">
    <location>
        <begin position="94"/>
        <end position="291"/>
    </location>
</feature>
<dbReference type="InterPro" id="IPR035906">
    <property type="entry name" value="MetI-like_sf"/>
</dbReference>
<reference evidence="9 10" key="1">
    <citation type="submission" date="2018-06" db="EMBL/GenBank/DDBJ databases">
        <authorList>
            <consortium name="Pathogen Informatics"/>
            <person name="Doyle S."/>
        </authorList>
    </citation>
    <scope>NUCLEOTIDE SEQUENCE [LARGE SCALE GENOMIC DNA]</scope>
    <source>
        <strain evidence="9 10">NCTC10821</strain>
    </source>
</reference>
<accession>A0A378TCN8</accession>
<dbReference type="Gene3D" id="1.10.3720.10">
    <property type="entry name" value="MetI-like"/>
    <property type="match status" value="1"/>
</dbReference>
<dbReference type="InterPro" id="IPR045621">
    <property type="entry name" value="BPD_transp_1_N"/>
</dbReference>
<dbReference type="Pfam" id="PF00528">
    <property type="entry name" value="BPD_transp_1"/>
    <property type="match status" value="1"/>
</dbReference>
<dbReference type="PANTHER" id="PTHR43163">
    <property type="entry name" value="DIPEPTIDE TRANSPORT SYSTEM PERMEASE PROTEIN DPPB-RELATED"/>
    <property type="match status" value="1"/>
</dbReference>
<dbReference type="AlphaFoldDB" id="A0A378TCN8"/>
<comment type="similarity">
    <text evidence="7">Belongs to the binding-protein-dependent transport system permease family.</text>
</comment>
<protein>
    <submittedName>
        <fullName evidence="9">Binding-protein-dependent transport system inner membrane protein</fullName>
        <ecNumber evidence="9">3.6.3.24</ecNumber>
    </submittedName>
</protein>
<name>A0A378TCN8_9MYCO</name>
<gene>
    <name evidence="9" type="primary">dppB_1</name>
    <name evidence="9" type="ORF">NCTC10821_01744</name>
</gene>
<keyword evidence="9" id="KW-0378">Hydrolase</keyword>
<proteinExistence type="inferred from homology"/>
<keyword evidence="2 7" id="KW-0813">Transport</keyword>
<feature type="transmembrane region" description="Helical" evidence="7">
    <location>
        <begin position="272"/>
        <end position="298"/>
    </location>
</feature>
<feature type="transmembrane region" description="Helical" evidence="7">
    <location>
        <begin position="172"/>
        <end position="190"/>
    </location>
</feature>
<feature type="transmembrane region" description="Helical" evidence="7">
    <location>
        <begin position="9"/>
        <end position="29"/>
    </location>
</feature>
<dbReference type="GO" id="GO:0071916">
    <property type="term" value="F:dipeptide transmembrane transporter activity"/>
    <property type="evidence" value="ECO:0007669"/>
    <property type="project" value="TreeGrafter"/>
</dbReference>
<evidence type="ECO:0000256" key="2">
    <source>
        <dbReference type="ARBA" id="ARBA00022448"/>
    </source>
</evidence>
<feature type="transmembrane region" description="Helical" evidence="7">
    <location>
        <begin position="141"/>
        <end position="160"/>
    </location>
</feature>
<dbReference type="OrthoDB" id="147639at2"/>
<dbReference type="EC" id="3.6.3.24" evidence="9"/>
<dbReference type="Pfam" id="PF19300">
    <property type="entry name" value="BPD_transp_1_N"/>
    <property type="match status" value="1"/>
</dbReference>
<dbReference type="Proteomes" id="UP000254978">
    <property type="component" value="Unassembled WGS sequence"/>
</dbReference>
<feature type="transmembrane region" description="Helical" evidence="7">
    <location>
        <begin position="245"/>
        <end position="266"/>
    </location>
</feature>